<dbReference type="AlphaFoldDB" id="A0A2P5ALW5"/>
<gene>
    <name evidence="1" type="ORF">TorRG33x02_347170</name>
</gene>
<organism evidence="1 2">
    <name type="scientific">Trema orientale</name>
    <name type="common">Charcoal tree</name>
    <name type="synonym">Celtis orientalis</name>
    <dbReference type="NCBI Taxonomy" id="63057"/>
    <lineage>
        <taxon>Eukaryota</taxon>
        <taxon>Viridiplantae</taxon>
        <taxon>Streptophyta</taxon>
        <taxon>Embryophyta</taxon>
        <taxon>Tracheophyta</taxon>
        <taxon>Spermatophyta</taxon>
        <taxon>Magnoliopsida</taxon>
        <taxon>eudicotyledons</taxon>
        <taxon>Gunneridae</taxon>
        <taxon>Pentapetalae</taxon>
        <taxon>rosids</taxon>
        <taxon>fabids</taxon>
        <taxon>Rosales</taxon>
        <taxon>Cannabaceae</taxon>
        <taxon>Trema</taxon>
    </lineage>
</organism>
<comment type="caution">
    <text evidence="1">The sequence shown here is derived from an EMBL/GenBank/DDBJ whole genome shotgun (WGS) entry which is preliminary data.</text>
</comment>
<accession>A0A2P5ALW5</accession>
<reference evidence="2" key="1">
    <citation type="submission" date="2016-06" db="EMBL/GenBank/DDBJ databases">
        <title>Parallel loss of symbiosis genes in relatives of nitrogen-fixing non-legume Parasponia.</title>
        <authorList>
            <person name="Van Velzen R."/>
            <person name="Holmer R."/>
            <person name="Bu F."/>
            <person name="Rutten L."/>
            <person name="Van Zeijl A."/>
            <person name="Liu W."/>
            <person name="Santuari L."/>
            <person name="Cao Q."/>
            <person name="Sharma T."/>
            <person name="Shen D."/>
            <person name="Roswanjaya Y."/>
            <person name="Wardhani T."/>
            <person name="Kalhor M.S."/>
            <person name="Jansen J."/>
            <person name="Van den Hoogen J."/>
            <person name="Gungor B."/>
            <person name="Hartog M."/>
            <person name="Hontelez J."/>
            <person name="Verver J."/>
            <person name="Yang W.-C."/>
            <person name="Schijlen E."/>
            <person name="Repin R."/>
            <person name="Schilthuizen M."/>
            <person name="Schranz E."/>
            <person name="Heidstra R."/>
            <person name="Miyata K."/>
            <person name="Fedorova E."/>
            <person name="Kohlen W."/>
            <person name="Bisseling T."/>
            <person name="Smit S."/>
            <person name="Geurts R."/>
        </authorList>
    </citation>
    <scope>NUCLEOTIDE SEQUENCE [LARGE SCALE GENOMIC DNA]</scope>
    <source>
        <strain evidence="2">cv. RG33-2</strain>
    </source>
</reference>
<sequence length="65" mass="7106">RPQYQAPNISAIRIPNPLSLCQCVFSTKITISSSSTQTTEHIVLFNAEDETDPSKLNATVNVLMA</sequence>
<keyword evidence="2" id="KW-1185">Reference proteome</keyword>
<dbReference type="Proteomes" id="UP000237000">
    <property type="component" value="Unassembled WGS sequence"/>
</dbReference>
<proteinExistence type="predicted"/>
<protein>
    <submittedName>
        <fullName evidence="1">Uncharacterized protein</fullName>
    </submittedName>
</protein>
<evidence type="ECO:0000313" key="1">
    <source>
        <dbReference type="EMBL" id="PON37547.1"/>
    </source>
</evidence>
<dbReference type="InParanoid" id="A0A2P5ALW5"/>
<evidence type="ECO:0000313" key="2">
    <source>
        <dbReference type="Proteomes" id="UP000237000"/>
    </source>
</evidence>
<feature type="non-terminal residue" evidence="1">
    <location>
        <position position="1"/>
    </location>
</feature>
<name>A0A2P5ALW5_TREOI</name>
<dbReference type="EMBL" id="JXTC01000785">
    <property type="protein sequence ID" value="PON37547.1"/>
    <property type="molecule type" value="Genomic_DNA"/>
</dbReference>